<evidence type="ECO:0000313" key="2">
    <source>
        <dbReference type="EMBL" id="KAB2570521.1"/>
    </source>
</evidence>
<organism evidence="2 3">
    <name type="scientific">Lasiodiplodia theobromae</name>
    <dbReference type="NCBI Taxonomy" id="45133"/>
    <lineage>
        <taxon>Eukaryota</taxon>
        <taxon>Fungi</taxon>
        <taxon>Dikarya</taxon>
        <taxon>Ascomycota</taxon>
        <taxon>Pezizomycotina</taxon>
        <taxon>Dothideomycetes</taxon>
        <taxon>Dothideomycetes incertae sedis</taxon>
        <taxon>Botryosphaeriales</taxon>
        <taxon>Botryosphaeriaceae</taxon>
        <taxon>Lasiodiplodia</taxon>
    </lineage>
</organism>
<comment type="caution">
    <text evidence="2">The sequence shown here is derived from an EMBL/GenBank/DDBJ whole genome shotgun (WGS) entry which is preliminary data.</text>
</comment>
<name>A0A5N5CYU9_9PEZI</name>
<dbReference type="NCBIfam" id="TIGR02453">
    <property type="entry name" value="TIGR02453 family protein"/>
    <property type="match status" value="1"/>
</dbReference>
<dbReference type="Proteomes" id="UP000325902">
    <property type="component" value="Unassembled WGS sequence"/>
</dbReference>
<dbReference type="PANTHER" id="PTHR36452:SF1">
    <property type="entry name" value="DUF2461 DOMAIN-CONTAINING PROTEIN"/>
    <property type="match status" value="1"/>
</dbReference>
<keyword evidence="3" id="KW-1185">Reference proteome</keyword>
<dbReference type="EMBL" id="VCHE01000132">
    <property type="protein sequence ID" value="KAB2570521.1"/>
    <property type="molecule type" value="Genomic_DNA"/>
</dbReference>
<dbReference type="Pfam" id="PF09365">
    <property type="entry name" value="DUF2461"/>
    <property type="match status" value="1"/>
</dbReference>
<reference evidence="2 3" key="1">
    <citation type="journal article" date="2019" name="Sci. Rep.">
        <title>A multi-omics analysis of the grapevine pathogen Lasiodiplodia theobromae reveals that temperature affects the expression of virulence- and pathogenicity-related genes.</title>
        <authorList>
            <person name="Felix C."/>
            <person name="Meneses R."/>
            <person name="Goncalves M.F.M."/>
            <person name="Tilleman L."/>
            <person name="Duarte A.S."/>
            <person name="Jorrin-Novo J.V."/>
            <person name="Van de Peer Y."/>
            <person name="Deforce D."/>
            <person name="Van Nieuwerburgh F."/>
            <person name="Esteves A.C."/>
            <person name="Alves A."/>
        </authorList>
    </citation>
    <scope>NUCLEOTIDE SEQUENCE [LARGE SCALE GENOMIC DNA]</scope>
    <source>
        <strain evidence="2 3">LA-SOL3</strain>
    </source>
</reference>
<feature type="compositionally biased region" description="Polar residues" evidence="1">
    <location>
        <begin position="41"/>
        <end position="51"/>
    </location>
</feature>
<dbReference type="AlphaFoldDB" id="A0A5N5CYU9"/>
<feature type="region of interest" description="Disordered" evidence="1">
    <location>
        <begin position="1"/>
        <end position="134"/>
    </location>
</feature>
<dbReference type="OrthoDB" id="2537769at2759"/>
<evidence type="ECO:0000313" key="3">
    <source>
        <dbReference type="Proteomes" id="UP000325902"/>
    </source>
</evidence>
<feature type="compositionally biased region" description="Polar residues" evidence="1">
    <location>
        <begin position="20"/>
        <end position="30"/>
    </location>
</feature>
<sequence>MPRRSLRQSAGSAHPGASKRPSSPQSTPNRQSKRTRVSARSKATPTKSQYFEQEPDEAPGRDQPEPDDSPAEDESGYEDEDEDGDAGDTSSGTHSEDAEDDEYSSDERPAPKKRGRPQKPARETQVAAAWGKKGKELWRTGVDTGLEPGTKLIIKKPKPRDAGDTPYTDDTIHPNTMLFLKDLSSNNDREWLKMHDPDYRTSLKDFNSFVERLTEKVIEADDTIPELPTKDIVFRIYRDIRFSSDPTPYKTHFAAAWSRTGRKGPYAAYYVHIEPNANFVGGGLWMPAADGLQKLRRDIDRKPHKIKRVLTDAGIRKEFFDGVPNDEKKAVRAFTKKNAESALKVRPQGYEKDHRDIELLRLRSFTIGKKLDDSAVMGAGGLQRIADLISCMVPFITYLNSVVMPDAPSSDEAEGDESAEEGAAA</sequence>
<feature type="compositionally biased region" description="Acidic residues" evidence="1">
    <location>
        <begin position="65"/>
        <end position="86"/>
    </location>
</feature>
<accession>A0A5N5CYU9</accession>
<evidence type="ECO:0000256" key="1">
    <source>
        <dbReference type="SAM" id="MobiDB-lite"/>
    </source>
</evidence>
<protein>
    <submittedName>
        <fullName evidence="2">Uncharacterized protein</fullName>
    </submittedName>
</protein>
<gene>
    <name evidence="2" type="ORF">DBV05_g10803</name>
</gene>
<dbReference type="InterPro" id="IPR012808">
    <property type="entry name" value="CHP02453"/>
</dbReference>
<dbReference type="PANTHER" id="PTHR36452">
    <property type="entry name" value="CHROMOSOME 12, WHOLE GENOME SHOTGUN SEQUENCE"/>
    <property type="match status" value="1"/>
</dbReference>
<proteinExistence type="predicted"/>